<evidence type="ECO:0000313" key="1">
    <source>
        <dbReference type="EMBL" id="SDN73224.1"/>
    </source>
</evidence>
<name>A0A1H0DSR4_ALLAB</name>
<dbReference type="Proteomes" id="UP000183376">
    <property type="component" value="Chromosome I"/>
</dbReference>
<reference evidence="1 2" key="1">
    <citation type="submission" date="2016-10" db="EMBL/GenBank/DDBJ databases">
        <authorList>
            <person name="de Groot N.N."/>
        </authorList>
    </citation>
    <scope>NUCLEOTIDE SEQUENCE [LARGE SCALE GENOMIC DNA]</scope>
    <source>
        <strain evidence="1 2">DSM 44149</strain>
    </source>
</reference>
<sequence length="168" mass="18354">MIAGEPGRCAPAGLVCAVPDIVEGEDWRSRFTSAWVNVAEHQEGHEVEAISLAEPSPTTPTLCGYATVDGVRYEIHYSRSGRDTVRTEWDLLPTTSGVEYLPVRVEKRWIGGPCLYSIALAPVPAADEPRQRLAEGEHADDCDLTCTAEGQIPCWVYEIAPTEEADRG</sequence>
<dbReference type="EMBL" id="LT629701">
    <property type="protein sequence ID" value="SDN73224.1"/>
    <property type="molecule type" value="Genomic_DNA"/>
</dbReference>
<dbReference type="STRING" id="211114.SAMN04489726_7976"/>
<keyword evidence="2" id="KW-1185">Reference proteome</keyword>
<dbReference type="RefSeq" id="WP_030431989.1">
    <property type="nucleotide sequence ID" value="NZ_JOEF01000022.1"/>
</dbReference>
<accession>A0A1H0DSR4</accession>
<organism evidence="1 2">
    <name type="scientific">Allokutzneria albata</name>
    <name type="common">Kibdelosporangium albatum</name>
    <dbReference type="NCBI Taxonomy" id="211114"/>
    <lineage>
        <taxon>Bacteria</taxon>
        <taxon>Bacillati</taxon>
        <taxon>Actinomycetota</taxon>
        <taxon>Actinomycetes</taxon>
        <taxon>Pseudonocardiales</taxon>
        <taxon>Pseudonocardiaceae</taxon>
        <taxon>Allokutzneria</taxon>
    </lineage>
</organism>
<dbReference type="AlphaFoldDB" id="A0A1H0DSR4"/>
<evidence type="ECO:0000313" key="2">
    <source>
        <dbReference type="Proteomes" id="UP000183376"/>
    </source>
</evidence>
<proteinExistence type="predicted"/>
<gene>
    <name evidence="1" type="ORF">SAMN04489726_7976</name>
</gene>
<protein>
    <submittedName>
        <fullName evidence="1">Uncharacterized protein</fullName>
    </submittedName>
</protein>